<accession>K0B1T9</accession>
<evidence type="ECO:0000313" key="3">
    <source>
        <dbReference type="Proteomes" id="UP000006094"/>
    </source>
</evidence>
<dbReference type="Proteomes" id="UP000006094">
    <property type="component" value="Chromosome"/>
</dbReference>
<evidence type="ECO:0000259" key="1">
    <source>
        <dbReference type="Pfam" id="PF14436"/>
    </source>
</evidence>
<dbReference type="GO" id="GO:0004519">
    <property type="term" value="F:endonuclease activity"/>
    <property type="evidence" value="ECO:0007669"/>
    <property type="project" value="InterPro"/>
</dbReference>
<name>K0B1T9_GOTA9</name>
<dbReference type="OrthoDB" id="2192478at2"/>
<gene>
    <name evidence="2" type="ordered locus">Curi_c16540</name>
</gene>
<dbReference type="AlphaFoldDB" id="K0B1T9"/>
<dbReference type="KEGG" id="cad:Curi_c16540"/>
<dbReference type="eggNOG" id="COG5444">
    <property type="taxonomic scope" value="Bacteria"/>
</dbReference>
<dbReference type="EMBL" id="CP003326">
    <property type="protein sequence ID" value="AFS78661.1"/>
    <property type="molecule type" value="Genomic_DNA"/>
</dbReference>
<evidence type="ECO:0000313" key="2">
    <source>
        <dbReference type="EMBL" id="AFS78661.1"/>
    </source>
</evidence>
<dbReference type="PATRIC" id="fig|1128398.3.peg.1696"/>
<organism evidence="2 3">
    <name type="scientific">Gottschalkia acidurici (strain ATCC 7906 / DSM 604 / BCRC 14475 / CIP 104303 / KCTC 5404 / NCIMB 10678 / 9a)</name>
    <name type="common">Clostridium acidurici</name>
    <dbReference type="NCBI Taxonomy" id="1128398"/>
    <lineage>
        <taxon>Bacteria</taxon>
        <taxon>Bacillati</taxon>
        <taxon>Bacillota</taxon>
        <taxon>Tissierellia</taxon>
        <taxon>Tissierellales</taxon>
        <taxon>Gottschalkiaceae</taxon>
        <taxon>Gottschalkia</taxon>
    </lineage>
</organism>
<dbReference type="HOGENOM" id="CLU_155088_0_0_9"/>
<proteinExistence type="predicted"/>
<reference evidence="2 3" key="1">
    <citation type="journal article" date="2012" name="PLoS ONE">
        <title>The purine-utilizing bacterium Clostridium acidurici 9a: a genome-guided metabolic reconsideration.</title>
        <authorList>
            <person name="Hartwich K."/>
            <person name="Poehlein A."/>
            <person name="Daniel R."/>
        </authorList>
    </citation>
    <scope>NUCLEOTIDE SEQUENCE [LARGE SCALE GENOMIC DNA]</scope>
    <source>
        <strain evidence="3">ATCC 7906 / DSM 604 / BCRC 14475 / CIP 104303 / KCTC 5404 / NCIMB 10678 / 9a</strain>
    </source>
</reference>
<feature type="domain" description="Bacterial EndoU nuclease" evidence="1">
    <location>
        <begin position="2"/>
        <end position="122"/>
    </location>
</feature>
<keyword evidence="3" id="KW-1185">Reference proteome</keyword>
<dbReference type="InterPro" id="IPR029501">
    <property type="entry name" value="EndoU_bac"/>
</dbReference>
<protein>
    <recommendedName>
        <fullName evidence="1">Bacterial EndoU nuclease domain-containing protein</fullName>
    </recommendedName>
</protein>
<sequence>MRDKIFFGQRKNPNKKELIGGHSPKIINNNSKYAVDVISTNANGQKVKFITQFSYGNLAKIKTSILFPDTWFNDKIIDSIKKAGDTPSLGQCASDGATLHRGIKDGVQIEVIKIGDNVVIGYSTGGWATSLLSGFN</sequence>
<dbReference type="RefSeq" id="WP_014967797.1">
    <property type="nucleotide sequence ID" value="NC_018664.1"/>
</dbReference>
<dbReference type="Pfam" id="PF14436">
    <property type="entry name" value="EndoU_bacteria"/>
    <property type="match status" value="1"/>
</dbReference>